<protein>
    <submittedName>
        <fullName evidence="2">Alginate export protein</fullName>
    </submittedName>
</protein>
<proteinExistence type="predicted"/>
<dbReference type="OrthoDB" id="311329at2"/>
<dbReference type="Pfam" id="PF13372">
    <property type="entry name" value="Alginate_exp"/>
    <property type="match status" value="1"/>
</dbReference>
<feature type="domain" description="Alginate export" evidence="1">
    <location>
        <begin position="149"/>
        <end position="542"/>
    </location>
</feature>
<name>A0A5D3YBI7_9PROT</name>
<comment type="caution">
    <text evidence="2">The sequence shown here is derived from an EMBL/GenBank/DDBJ whole genome shotgun (WGS) entry which is preliminary data.</text>
</comment>
<evidence type="ECO:0000313" key="3">
    <source>
        <dbReference type="Proteomes" id="UP000324176"/>
    </source>
</evidence>
<evidence type="ECO:0000313" key="2">
    <source>
        <dbReference type="EMBL" id="TYP87696.1"/>
    </source>
</evidence>
<dbReference type="InterPro" id="IPR025388">
    <property type="entry name" value="Alginate_export_dom"/>
</dbReference>
<dbReference type="EMBL" id="VNHT01000024">
    <property type="protein sequence ID" value="TYP87696.1"/>
    <property type="molecule type" value="Genomic_DNA"/>
</dbReference>
<organism evidence="2 3">
    <name type="scientific">Nitrosomonas communis</name>
    <dbReference type="NCBI Taxonomy" id="44574"/>
    <lineage>
        <taxon>Bacteria</taxon>
        <taxon>Pseudomonadati</taxon>
        <taxon>Pseudomonadota</taxon>
        <taxon>Betaproteobacteria</taxon>
        <taxon>Nitrosomonadales</taxon>
        <taxon>Nitrosomonadaceae</taxon>
        <taxon>Nitrosomonas</taxon>
    </lineage>
</organism>
<gene>
    <name evidence="2" type="ORF">BCL69_102419</name>
</gene>
<accession>A0A5D3YBI7</accession>
<dbReference type="Gene3D" id="2.40.160.100">
    <property type="match status" value="1"/>
</dbReference>
<reference evidence="2 3" key="1">
    <citation type="submission" date="2019-07" db="EMBL/GenBank/DDBJ databases">
        <title>Active sludge and wastewater microbial communities from Klosterneuburg, Austria.</title>
        <authorList>
            <person name="Wagner M."/>
        </authorList>
    </citation>
    <scope>NUCLEOTIDE SEQUENCE [LARGE SCALE GENOMIC DNA]</scope>
    <source>
        <strain evidence="2 3">Nm2</strain>
    </source>
</reference>
<sequence length="550" mass="63302">MFSSSSIWHIKSKFCSEARNSLLKLSFSLVIATLSYQNLSAAPTEAVRTDSASMDSTSQKFNWSQTPPVTPGPRPGLFVMPPTGAGYYSLLDLMTGNKREAPPVAPYAPFALLTTPAFDIDFRYLEKPEHEKDFFDPVKRIYLNDNWLLSFGGQFWYRFMNETDSRLNAAGTDNTFHLFRTRFHADLWYQDRFRLFAEFLDARTSGLDMPALPTDTNHTDMLNLFADIKLGQFLNGPAYLRVGRQELLYGSQRLISTLDWVNTRRTFQGIKGFWRTPNFDLDAFFVRPMITEKNQFDNWDQDRNFFGLWGTYRPMKGQLVDLYILSLIDNRTVSQANLLSGNILQGDSTLETVGGRLAGDYNRFLYELEGMYQFGRRSHQDISAFSVATGAGYQLPLPMNPQFWLRYDFASGDSSANDGKSNTFNQLFPFGNYYLGWIDQVGRQNIHDFNAQFSLHPQPWFTFLAQYHRFYLANKRDFLYNAAGVATLHDATGQSGTHVGDEIDFRVNIHVDRHQDILVGYSKLFTGNFIQNQRPGVHPDLFYVQYNFRF</sequence>
<evidence type="ECO:0000259" key="1">
    <source>
        <dbReference type="Pfam" id="PF13372"/>
    </source>
</evidence>
<dbReference type="AlphaFoldDB" id="A0A5D3YBI7"/>
<dbReference type="InterPro" id="IPR053728">
    <property type="entry name" value="Alginate_Permeability_Chnl"/>
</dbReference>
<dbReference type="Proteomes" id="UP000324176">
    <property type="component" value="Unassembled WGS sequence"/>
</dbReference>